<evidence type="ECO:0000313" key="3">
    <source>
        <dbReference type="Proteomes" id="UP000198597"/>
    </source>
</evidence>
<feature type="domain" description="GP-PDE" evidence="1">
    <location>
        <begin position="1"/>
        <end position="237"/>
    </location>
</feature>
<evidence type="ECO:0000313" key="2">
    <source>
        <dbReference type="EMBL" id="SDP63582.1"/>
    </source>
</evidence>
<name>A0A1H0UB99_9CLOT</name>
<dbReference type="STRING" id="94869.SAMN04488529_11022"/>
<protein>
    <submittedName>
        <fullName evidence="2">Glycerophosphoryl diester phosphodiesterase</fullName>
    </submittedName>
</protein>
<gene>
    <name evidence="2" type="ORF">SAMN04488529_11022</name>
</gene>
<dbReference type="SUPFAM" id="SSF51695">
    <property type="entry name" value="PLC-like phosphodiesterases"/>
    <property type="match status" value="1"/>
</dbReference>
<dbReference type="PROSITE" id="PS51704">
    <property type="entry name" value="GP_PDE"/>
    <property type="match status" value="1"/>
</dbReference>
<organism evidence="2 3">
    <name type="scientific">Clostridium gasigenes</name>
    <dbReference type="NCBI Taxonomy" id="94869"/>
    <lineage>
        <taxon>Bacteria</taxon>
        <taxon>Bacillati</taxon>
        <taxon>Bacillota</taxon>
        <taxon>Clostridia</taxon>
        <taxon>Eubacteriales</taxon>
        <taxon>Clostridiaceae</taxon>
        <taxon>Clostridium</taxon>
    </lineage>
</organism>
<dbReference type="AlphaFoldDB" id="A0A1H0UB99"/>
<dbReference type="InterPro" id="IPR017946">
    <property type="entry name" value="PLC-like_Pdiesterase_TIM-brl"/>
</dbReference>
<dbReference type="Proteomes" id="UP000198597">
    <property type="component" value="Unassembled WGS sequence"/>
</dbReference>
<dbReference type="Pfam" id="PF03009">
    <property type="entry name" value="GDPD"/>
    <property type="match status" value="1"/>
</dbReference>
<dbReference type="Gene3D" id="3.20.20.190">
    <property type="entry name" value="Phosphatidylinositol (PI) phosphodiesterase"/>
    <property type="match status" value="1"/>
</dbReference>
<dbReference type="EMBL" id="FNJM01000010">
    <property type="protein sequence ID" value="SDP63582.1"/>
    <property type="molecule type" value="Genomic_DNA"/>
</dbReference>
<sequence>MIVFAHRGASSDYPENTILAFEKAIEIGATGLELDVHKSRDNKLVIIHDEDIERTFKGKGQVCDFTLKELRKFKNRKVMFSENNKCEIPTLEEVLDLIKNEVEIVLNIELKTDVISYSEIENDVIKLVEKYNMENRIILSSFNHESIRKCKQINHNIKTGMLYYEVCDAIKMAKKINADAIHPNAQLVTKELIEECHKNNIKVNSYTVNSPIAMRKFVEWNIDGMFTDSPELLLEVVE</sequence>
<dbReference type="RefSeq" id="WP_089971212.1">
    <property type="nucleotide sequence ID" value="NZ_FNJM01000010.1"/>
</dbReference>
<evidence type="ECO:0000259" key="1">
    <source>
        <dbReference type="PROSITE" id="PS51704"/>
    </source>
</evidence>
<proteinExistence type="predicted"/>
<dbReference type="OrthoDB" id="384721at2"/>
<accession>A0A1H0UB99</accession>
<dbReference type="PANTHER" id="PTHR46211">
    <property type="entry name" value="GLYCEROPHOSPHORYL DIESTER PHOSPHODIESTERASE"/>
    <property type="match status" value="1"/>
</dbReference>
<dbReference type="GO" id="GO:0006629">
    <property type="term" value="P:lipid metabolic process"/>
    <property type="evidence" value="ECO:0007669"/>
    <property type="project" value="InterPro"/>
</dbReference>
<keyword evidence="3" id="KW-1185">Reference proteome</keyword>
<reference evidence="2 3" key="1">
    <citation type="submission" date="2016-10" db="EMBL/GenBank/DDBJ databases">
        <authorList>
            <person name="de Groot N.N."/>
        </authorList>
    </citation>
    <scope>NUCLEOTIDE SEQUENCE [LARGE SCALE GENOMIC DNA]</scope>
    <source>
        <strain evidence="2 3">DSM 12272</strain>
    </source>
</reference>
<dbReference type="CDD" id="cd08563">
    <property type="entry name" value="GDPD_TtGDE_like"/>
    <property type="match status" value="1"/>
</dbReference>
<dbReference type="InterPro" id="IPR030395">
    <property type="entry name" value="GP_PDE_dom"/>
</dbReference>
<dbReference type="PANTHER" id="PTHR46211:SF1">
    <property type="entry name" value="GLYCEROPHOSPHODIESTER PHOSPHODIESTERASE, CYTOPLASMIC"/>
    <property type="match status" value="1"/>
</dbReference>
<dbReference type="GO" id="GO:0008081">
    <property type="term" value="F:phosphoric diester hydrolase activity"/>
    <property type="evidence" value="ECO:0007669"/>
    <property type="project" value="InterPro"/>
</dbReference>